<comment type="subcellular location">
    <subcellularLocation>
        <location evidence="2">Cell membrane</location>
        <topology evidence="2">Single-pass membrane protein</topology>
    </subcellularLocation>
</comment>
<dbReference type="PANTHER" id="PTHR35091">
    <property type="entry name" value="FLAGELLAR PROTEIN FLIL"/>
    <property type="match status" value="1"/>
</dbReference>
<keyword evidence="12" id="KW-1185">Reference proteome</keyword>
<dbReference type="GO" id="GO:0009425">
    <property type="term" value="C:bacterial-type flagellum basal body"/>
    <property type="evidence" value="ECO:0007669"/>
    <property type="project" value="InterPro"/>
</dbReference>
<evidence type="ECO:0000256" key="10">
    <source>
        <dbReference type="RuleBase" id="RU364125"/>
    </source>
</evidence>
<dbReference type="RefSeq" id="WP_066619185.1">
    <property type="nucleotide sequence ID" value="NZ_FQXL01000009.1"/>
</dbReference>
<sequence>MENKKEKKGGGKLKIIIIAVVTILVVGAGGYFGYTMFLKDKGSTAKTAAHTTQQVVIQQGQQQAGATGQQVSFVQPVISAKTFGLDEFLINLADEDGKRYLKVKIFLGYDEKKLATELEEKKPILRDAIISVIRTKKAADITPKGVETIKIEIIQRINPLLEKGQLNNVYINDILVQ</sequence>
<evidence type="ECO:0000256" key="8">
    <source>
        <dbReference type="ARBA" id="ARBA00022989"/>
    </source>
</evidence>
<dbReference type="AlphaFoldDB" id="A0A161XHK3"/>
<gene>
    <name evidence="11" type="ORF">CLMAG_11990</name>
</gene>
<evidence type="ECO:0000256" key="9">
    <source>
        <dbReference type="ARBA" id="ARBA00023136"/>
    </source>
</evidence>
<keyword evidence="11" id="KW-0969">Cilium</keyword>
<dbReference type="STRING" id="1121326.CLMAG_11990"/>
<reference evidence="11 12" key="1">
    <citation type="submission" date="2016-04" db="EMBL/GenBank/DDBJ databases">
        <title>Genome sequence of Clostridium magnum DSM 2767.</title>
        <authorList>
            <person name="Poehlein A."/>
            <person name="Uhlig R."/>
            <person name="Fischer R."/>
            <person name="Bahl H."/>
            <person name="Daniel R."/>
        </authorList>
    </citation>
    <scope>NUCLEOTIDE SEQUENCE [LARGE SCALE GENOMIC DNA]</scope>
    <source>
        <strain evidence="11 12">DSM 2767</strain>
    </source>
</reference>
<keyword evidence="8 10" id="KW-1133">Transmembrane helix</keyword>
<dbReference type="GO" id="GO:0071978">
    <property type="term" value="P:bacterial-type flagellum-dependent swarming motility"/>
    <property type="evidence" value="ECO:0007669"/>
    <property type="project" value="TreeGrafter"/>
</dbReference>
<keyword evidence="4 10" id="KW-1003">Cell membrane</keyword>
<keyword evidence="5 10" id="KW-0145">Chemotaxis</keyword>
<keyword evidence="11" id="KW-0282">Flagellum</keyword>
<proteinExistence type="inferred from homology"/>
<organism evidence="11 12">
    <name type="scientific">Clostridium magnum DSM 2767</name>
    <dbReference type="NCBI Taxonomy" id="1121326"/>
    <lineage>
        <taxon>Bacteria</taxon>
        <taxon>Bacillati</taxon>
        <taxon>Bacillota</taxon>
        <taxon>Clostridia</taxon>
        <taxon>Eubacteriales</taxon>
        <taxon>Clostridiaceae</taxon>
        <taxon>Clostridium</taxon>
    </lineage>
</organism>
<dbReference type="Pfam" id="PF03748">
    <property type="entry name" value="FliL"/>
    <property type="match status" value="1"/>
</dbReference>
<feature type="transmembrane region" description="Helical" evidence="10">
    <location>
        <begin position="12"/>
        <end position="34"/>
    </location>
</feature>
<protein>
    <recommendedName>
        <fullName evidence="10">Flagellar protein FliL</fullName>
    </recommendedName>
</protein>
<name>A0A161XHK3_9CLOT</name>
<dbReference type="GO" id="GO:0006935">
    <property type="term" value="P:chemotaxis"/>
    <property type="evidence" value="ECO:0007669"/>
    <property type="project" value="UniProtKB-KW"/>
</dbReference>
<dbReference type="EMBL" id="LWAE01000001">
    <property type="protein sequence ID" value="KZL94146.1"/>
    <property type="molecule type" value="Genomic_DNA"/>
</dbReference>
<dbReference type="GO" id="GO:0005886">
    <property type="term" value="C:plasma membrane"/>
    <property type="evidence" value="ECO:0007669"/>
    <property type="project" value="UniProtKB-SubCell"/>
</dbReference>
<comment type="similarity">
    <text evidence="3 10">Belongs to the FliL family.</text>
</comment>
<dbReference type="OrthoDB" id="166089at2"/>
<evidence type="ECO:0000256" key="1">
    <source>
        <dbReference type="ARBA" id="ARBA00002254"/>
    </source>
</evidence>
<dbReference type="PATRIC" id="fig|1121326.3.peg.1166"/>
<evidence type="ECO:0000313" key="11">
    <source>
        <dbReference type="EMBL" id="KZL94146.1"/>
    </source>
</evidence>
<dbReference type="PANTHER" id="PTHR35091:SF2">
    <property type="entry name" value="FLAGELLAR PROTEIN FLIL"/>
    <property type="match status" value="1"/>
</dbReference>
<evidence type="ECO:0000256" key="7">
    <source>
        <dbReference type="ARBA" id="ARBA00022779"/>
    </source>
</evidence>
<keyword evidence="6 10" id="KW-0812">Transmembrane</keyword>
<comment type="function">
    <text evidence="1 10">Controls the rotational direction of flagella during chemotaxis.</text>
</comment>
<evidence type="ECO:0000256" key="5">
    <source>
        <dbReference type="ARBA" id="ARBA00022500"/>
    </source>
</evidence>
<evidence type="ECO:0000313" key="12">
    <source>
        <dbReference type="Proteomes" id="UP000076603"/>
    </source>
</evidence>
<accession>A0A161XHK3</accession>
<dbReference type="InterPro" id="IPR005503">
    <property type="entry name" value="FliL"/>
</dbReference>
<keyword evidence="9 10" id="KW-0472">Membrane</keyword>
<keyword evidence="11" id="KW-0966">Cell projection</keyword>
<evidence type="ECO:0000256" key="6">
    <source>
        <dbReference type="ARBA" id="ARBA00022692"/>
    </source>
</evidence>
<comment type="caution">
    <text evidence="11">The sequence shown here is derived from an EMBL/GenBank/DDBJ whole genome shotgun (WGS) entry which is preliminary data.</text>
</comment>
<keyword evidence="7 10" id="KW-0283">Flagellar rotation</keyword>
<evidence type="ECO:0000256" key="2">
    <source>
        <dbReference type="ARBA" id="ARBA00004162"/>
    </source>
</evidence>
<dbReference type="Proteomes" id="UP000076603">
    <property type="component" value="Unassembled WGS sequence"/>
</dbReference>
<evidence type="ECO:0000256" key="3">
    <source>
        <dbReference type="ARBA" id="ARBA00008281"/>
    </source>
</evidence>
<evidence type="ECO:0000256" key="4">
    <source>
        <dbReference type="ARBA" id="ARBA00022475"/>
    </source>
</evidence>